<reference evidence="1" key="1">
    <citation type="submission" date="2016-07" db="EMBL/GenBank/DDBJ databases">
        <authorList>
            <person name="Bretaudeau A."/>
        </authorList>
    </citation>
    <scope>NUCLEOTIDE SEQUENCE</scope>
    <source>
        <strain evidence="1">Rice</strain>
        <tissue evidence="1">Whole body</tissue>
    </source>
</reference>
<protein>
    <submittedName>
        <fullName evidence="1">SFRICE_025076</fullName>
    </submittedName>
</protein>
<organism evidence="1">
    <name type="scientific">Spodoptera frugiperda</name>
    <name type="common">Fall armyworm</name>
    <dbReference type="NCBI Taxonomy" id="7108"/>
    <lineage>
        <taxon>Eukaryota</taxon>
        <taxon>Metazoa</taxon>
        <taxon>Ecdysozoa</taxon>
        <taxon>Arthropoda</taxon>
        <taxon>Hexapoda</taxon>
        <taxon>Insecta</taxon>
        <taxon>Pterygota</taxon>
        <taxon>Neoptera</taxon>
        <taxon>Endopterygota</taxon>
        <taxon>Lepidoptera</taxon>
        <taxon>Glossata</taxon>
        <taxon>Ditrysia</taxon>
        <taxon>Noctuoidea</taxon>
        <taxon>Noctuidae</taxon>
        <taxon>Amphipyrinae</taxon>
        <taxon>Spodoptera</taxon>
    </lineage>
</organism>
<dbReference type="AlphaFoldDB" id="A0A2H1WXR1"/>
<proteinExistence type="predicted"/>
<accession>A0A2H1WXR1</accession>
<evidence type="ECO:0000313" key="1">
    <source>
        <dbReference type="EMBL" id="SOQ57855.1"/>
    </source>
</evidence>
<dbReference type="EMBL" id="ODYU01011866">
    <property type="protein sequence ID" value="SOQ57855.1"/>
    <property type="molecule type" value="Genomic_DNA"/>
</dbReference>
<sequence>MTSLALGEARGSTRFLLTKNHLVPTPAFRAGAPVNPLVSLKLENGWTDLDNYGLEIFIEIQGRYKGPIYNLKTTSQHVLRKSDLCKLQYGFQNLKKDLGYSDLCKLQFEFNTLLRHAAWLELS</sequence>
<name>A0A2H1WXR1_SPOFR</name>
<gene>
    <name evidence="1" type="ORF">SFRICE_025076</name>
</gene>